<sequence>MTSGLRILFDGYWLSDGPPSGRNVTSGLIVAWARVFPDDEITVRSTTALNAAELPPTIRREVRGTRVGVHGLWAMTSLTQRSDQFDAVVSQNFVPLGRRKFTAVTFFHDALYLDHPTWFTLPERIYLGVAGRTLPLADVVLTSSRAEGARIERLMPRLRNKVRPIGLGVPNGLADADPRRPSRLDDAPYILAVGRLNVRKNLQRLIDAFASSTALTGYRLLIVGAADGRSGATEASHDRVTFLGSVDDDELAYLYQHCSLFVFPSLDEGFGLPLIEAEHFGALAVASRIPPFLEIGTARRYFDPEDPAAIAEAMEEALASGSIERTAHADPDTRWDDAVRAIRSEIVDHVGPTRERSRLRRLLDKRYATARGLDSGFDRDVPLTTILGFVSEKAANRAVAVLRRFPRAFIAPSARVRGRSHLKIGAAASIARDVLIDARGRDGIVLGDGVTIDERATLRASGVLRNLGEGIVIGHRTAIGLGNFIHGGGGVSIGSDCLLGPYVSVFSENHIADDPARPIRDQGERRRPVIIGDDVWIGAGATVLSGVSIGRGAIVAAGAVVTSDVAPMTIVGGVPAQLIKHREGTTP</sequence>
<dbReference type="Gene3D" id="3.40.50.2000">
    <property type="entry name" value="Glycogen Phosphorylase B"/>
    <property type="match status" value="2"/>
</dbReference>
<evidence type="ECO:0000259" key="3">
    <source>
        <dbReference type="Pfam" id="PF00534"/>
    </source>
</evidence>
<dbReference type="InterPro" id="IPR011004">
    <property type="entry name" value="Trimer_LpxA-like_sf"/>
</dbReference>
<dbReference type="InterPro" id="IPR051159">
    <property type="entry name" value="Hexapeptide_acetyltransf"/>
</dbReference>
<dbReference type="InterPro" id="IPR001296">
    <property type="entry name" value="Glyco_trans_1"/>
</dbReference>
<dbReference type="InterPro" id="IPR001451">
    <property type="entry name" value="Hexapep"/>
</dbReference>
<keyword evidence="5" id="KW-1185">Reference proteome</keyword>
<comment type="caution">
    <text evidence="4">The sequence shown here is derived from an EMBL/GenBank/DDBJ whole genome shotgun (WGS) entry which is preliminary data.</text>
</comment>
<evidence type="ECO:0000313" key="4">
    <source>
        <dbReference type="EMBL" id="MBW9094152.1"/>
    </source>
</evidence>
<dbReference type="CDD" id="cd03809">
    <property type="entry name" value="GT4_MtfB-like"/>
    <property type="match status" value="1"/>
</dbReference>
<dbReference type="EMBL" id="JAEUAW010000007">
    <property type="protein sequence ID" value="MBW9094152.1"/>
    <property type="molecule type" value="Genomic_DNA"/>
</dbReference>
<evidence type="ECO:0000256" key="2">
    <source>
        <dbReference type="ARBA" id="ARBA00022737"/>
    </source>
</evidence>
<evidence type="ECO:0000256" key="1">
    <source>
        <dbReference type="ARBA" id="ARBA00022679"/>
    </source>
</evidence>
<name>A0ABS7HPL1_9MICO</name>
<gene>
    <name evidence="4" type="ORF">JNB62_10700</name>
</gene>
<dbReference type="Pfam" id="PF00534">
    <property type="entry name" value="Glycos_transf_1"/>
    <property type="match status" value="1"/>
</dbReference>
<dbReference type="PROSITE" id="PS00101">
    <property type="entry name" value="HEXAPEP_TRANSFERASES"/>
    <property type="match status" value="1"/>
</dbReference>
<dbReference type="Proteomes" id="UP001196843">
    <property type="component" value="Unassembled WGS sequence"/>
</dbReference>
<dbReference type="PANTHER" id="PTHR23416:SF78">
    <property type="entry name" value="LIPOPOLYSACCHARIDE BIOSYNTHESIS O-ACETYL TRANSFERASE WBBJ-RELATED"/>
    <property type="match status" value="1"/>
</dbReference>
<feature type="domain" description="Glycosyl transferase family 1" evidence="3">
    <location>
        <begin position="183"/>
        <end position="321"/>
    </location>
</feature>
<organism evidence="4 5">
    <name type="scientific">Microbacterium jejuense</name>
    <dbReference type="NCBI Taxonomy" id="1263637"/>
    <lineage>
        <taxon>Bacteria</taxon>
        <taxon>Bacillati</taxon>
        <taxon>Actinomycetota</taxon>
        <taxon>Actinomycetes</taxon>
        <taxon>Micrococcales</taxon>
        <taxon>Microbacteriaceae</taxon>
        <taxon>Microbacterium</taxon>
    </lineage>
</organism>
<dbReference type="InterPro" id="IPR018357">
    <property type="entry name" value="Hexapep_transf_CS"/>
</dbReference>
<dbReference type="SUPFAM" id="SSF53756">
    <property type="entry name" value="UDP-Glycosyltransferase/glycogen phosphorylase"/>
    <property type="match status" value="1"/>
</dbReference>
<keyword evidence="1" id="KW-0808">Transferase</keyword>
<dbReference type="CDD" id="cd04647">
    <property type="entry name" value="LbH_MAT_like"/>
    <property type="match status" value="1"/>
</dbReference>
<dbReference type="Gene3D" id="2.160.10.10">
    <property type="entry name" value="Hexapeptide repeat proteins"/>
    <property type="match status" value="1"/>
</dbReference>
<reference evidence="4 5" key="1">
    <citation type="journal article" date="2021" name="MBio">
        <title>Poor Competitiveness of Bradyrhizobium in Pigeon Pea Root Colonization in Indian Soils.</title>
        <authorList>
            <person name="Chalasani D."/>
            <person name="Basu A."/>
            <person name="Pullabhotla S.V.S.R.N."/>
            <person name="Jorrin B."/>
            <person name="Neal A.L."/>
            <person name="Poole P.S."/>
            <person name="Podile A.R."/>
            <person name="Tkacz A."/>
        </authorList>
    </citation>
    <scope>NUCLEOTIDE SEQUENCE [LARGE SCALE GENOMIC DNA]</scope>
    <source>
        <strain evidence="4 5">HU14</strain>
    </source>
</reference>
<accession>A0ABS7HPL1</accession>
<proteinExistence type="predicted"/>
<dbReference type="RefSeq" id="WP_220300871.1">
    <property type="nucleotide sequence ID" value="NZ_JAEUAW010000007.1"/>
</dbReference>
<protein>
    <submittedName>
        <fullName evidence="4">Glycosyltransferase</fullName>
    </submittedName>
</protein>
<dbReference type="SUPFAM" id="SSF51161">
    <property type="entry name" value="Trimeric LpxA-like enzymes"/>
    <property type="match status" value="1"/>
</dbReference>
<dbReference type="Pfam" id="PF14602">
    <property type="entry name" value="Hexapep_2"/>
    <property type="match status" value="1"/>
</dbReference>
<keyword evidence="2" id="KW-0677">Repeat</keyword>
<dbReference type="PANTHER" id="PTHR23416">
    <property type="entry name" value="SIALIC ACID SYNTHASE-RELATED"/>
    <property type="match status" value="1"/>
</dbReference>
<evidence type="ECO:0000313" key="5">
    <source>
        <dbReference type="Proteomes" id="UP001196843"/>
    </source>
</evidence>